<evidence type="ECO:0000313" key="2">
    <source>
        <dbReference type="Proteomes" id="UP000007266"/>
    </source>
</evidence>
<sequence>MCRDQTLLTPCCCEEDLFFPHVHVYDVEKEMWNDYAWYDVSGRDEICGLFVPNGVNAFRGRICLDGFVYERPCWRQN</sequence>
<dbReference type="EMBL" id="KQ971558">
    <property type="protein sequence ID" value="EFA12012.1"/>
    <property type="molecule type" value="Genomic_DNA"/>
</dbReference>
<keyword evidence="2" id="KW-1185">Reference proteome</keyword>
<protein>
    <submittedName>
        <fullName evidence="1">Uncharacterized protein</fullName>
    </submittedName>
</protein>
<name>D7ELE2_TRICA</name>
<dbReference type="InParanoid" id="D7ELE2"/>
<proteinExistence type="predicted"/>
<accession>D7ELE2</accession>
<dbReference type="Proteomes" id="UP000007266">
    <property type="component" value="Unassembled WGS sequence"/>
</dbReference>
<dbReference type="AlphaFoldDB" id="D7ELE2"/>
<gene>
    <name evidence="1" type="primary">GLEAN_05293</name>
    <name evidence="1" type="ORF">TcasGA2_TC005293</name>
</gene>
<organism evidence="1 2">
    <name type="scientific">Tribolium castaneum</name>
    <name type="common">Red flour beetle</name>
    <dbReference type="NCBI Taxonomy" id="7070"/>
    <lineage>
        <taxon>Eukaryota</taxon>
        <taxon>Metazoa</taxon>
        <taxon>Ecdysozoa</taxon>
        <taxon>Arthropoda</taxon>
        <taxon>Hexapoda</taxon>
        <taxon>Insecta</taxon>
        <taxon>Pterygota</taxon>
        <taxon>Neoptera</taxon>
        <taxon>Endopterygota</taxon>
        <taxon>Coleoptera</taxon>
        <taxon>Polyphaga</taxon>
        <taxon>Cucujiformia</taxon>
        <taxon>Tenebrionidae</taxon>
        <taxon>Tenebrionidae incertae sedis</taxon>
        <taxon>Tribolium</taxon>
    </lineage>
</organism>
<reference evidence="1 2" key="2">
    <citation type="journal article" date="2010" name="Nucleic Acids Res.">
        <title>BeetleBase in 2010: revisions to provide comprehensive genomic information for Tribolium castaneum.</title>
        <authorList>
            <person name="Kim H.S."/>
            <person name="Murphy T."/>
            <person name="Xia J."/>
            <person name="Caragea D."/>
            <person name="Park Y."/>
            <person name="Beeman R.W."/>
            <person name="Lorenzen M.D."/>
            <person name="Butcher S."/>
            <person name="Manak J.R."/>
            <person name="Brown S.J."/>
        </authorList>
    </citation>
    <scope>NUCLEOTIDE SEQUENCE [LARGE SCALE GENOMIC DNA]</scope>
    <source>
        <strain evidence="1 2">Georgia GA2</strain>
    </source>
</reference>
<evidence type="ECO:0000313" key="1">
    <source>
        <dbReference type="EMBL" id="EFA12012.1"/>
    </source>
</evidence>
<dbReference type="HOGENOM" id="CLU_2641356_0_0_1"/>
<reference evidence="1 2" key="1">
    <citation type="journal article" date="2008" name="Nature">
        <title>The genome of the model beetle and pest Tribolium castaneum.</title>
        <authorList>
            <consortium name="Tribolium Genome Sequencing Consortium"/>
            <person name="Richards S."/>
            <person name="Gibbs R.A."/>
            <person name="Weinstock G.M."/>
            <person name="Brown S.J."/>
            <person name="Denell R."/>
            <person name="Beeman R.W."/>
            <person name="Gibbs R."/>
            <person name="Beeman R.W."/>
            <person name="Brown S.J."/>
            <person name="Bucher G."/>
            <person name="Friedrich M."/>
            <person name="Grimmelikhuijzen C.J."/>
            <person name="Klingler M."/>
            <person name="Lorenzen M."/>
            <person name="Richards S."/>
            <person name="Roth S."/>
            <person name="Schroder R."/>
            <person name="Tautz D."/>
            <person name="Zdobnov E.M."/>
            <person name="Muzny D."/>
            <person name="Gibbs R.A."/>
            <person name="Weinstock G.M."/>
            <person name="Attaway T."/>
            <person name="Bell S."/>
            <person name="Buhay C.J."/>
            <person name="Chandrabose M.N."/>
            <person name="Chavez D."/>
            <person name="Clerk-Blankenburg K.P."/>
            <person name="Cree A."/>
            <person name="Dao M."/>
            <person name="Davis C."/>
            <person name="Chacko J."/>
            <person name="Dinh H."/>
            <person name="Dugan-Rocha S."/>
            <person name="Fowler G."/>
            <person name="Garner T.T."/>
            <person name="Garnes J."/>
            <person name="Gnirke A."/>
            <person name="Hawes A."/>
            <person name="Hernandez J."/>
            <person name="Hines S."/>
            <person name="Holder M."/>
            <person name="Hume J."/>
            <person name="Jhangiani S.N."/>
            <person name="Joshi V."/>
            <person name="Khan Z.M."/>
            <person name="Jackson L."/>
            <person name="Kovar C."/>
            <person name="Kowis A."/>
            <person name="Lee S."/>
            <person name="Lewis L.R."/>
            <person name="Margolis J."/>
            <person name="Morgan M."/>
            <person name="Nazareth L.V."/>
            <person name="Nguyen N."/>
            <person name="Okwuonu G."/>
            <person name="Parker D."/>
            <person name="Richards S."/>
            <person name="Ruiz S.J."/>
            <person name="Santibanez J."/>
            <person name="Savard J."/>
            <person name="Scherer S.E."/>
            <person name="Schneider B."/>
            <person name="Sodergren E."/>
            <person name="Tautz D."/>
            <person name="Vattahil S."/>
            <person name="Villasana D."/>
            <person name="White C.S."/>
            <person name="Wright R."/>
            <person name="Park Y."/>
            <person name="Beeman R.W."/>
            <person name="Lord J."/>
            <person name="Oppert B."/>
            <person name="Lorenzen M."/>
            <person name="Brown S."/>
            <person name="Wang L."/>
            <person name="Savard J."/>
            <person name="Tautz D."/>
            <person name="Richards S."/>
            <person name="Weinstock G."/>
            <person name="Gibbs R.A."/>
            <person name="Liu Y."/>
            <person name="Worley K."/>
            <person name="Weinstock G."/>
            <person name="Elsik C.G."/>
            <person name="Reese J.T."/>
            <person name="Elhaik E."/>
            <person name="Landan G."/>
            <person name="Graur D."/>
            <person name="Arensburger P."/>
            <person name="Atkinson P."/>
            <person name="Beeman R.W."/>
            <person name="Beidler J."/>
            <person name="Brown S.J."/>
            <person name="Demuth J.P."/>
            <person name="Drury D.W."/>
            <person name="Du Y.Z."/>
            <person name="Fujiwara H."/>
            <person name="Lorenzen M."/>
            <person name="Maselli V."/>
            <person name="Osanai M."/>
            <person name="Park Y."/>
            <person name="Robertson H.M."/>
            <person name="Tu Z."/>
            <person name="Wang J.J."/>
            <person name="Wang S."/>
            <person name="Richards S."/>
            <person name="Song H."/>
            <person name="Zhang L."/>
            <person name="Sodergren E."/>
            <person name="Werner D."/>
            <person name="Stanke M."/>
            <person name="Morgenstern B."/>
            <person name="Solovyev V."/>
            <person name="Kosarev P."/>
            <person name="Brown G."/>
            <person name="Chen H.C."/>
            <person name="Ermolaeva O."/>
            <person name="Hlavina W."/>
            <person name="Kapustin Y."/>
            <person name="Kiryutin B."/>
            <person name="Kitts P."/>
            <person name="Maglott D."/>
            <person name="Pruitt K."/>
            <person name="Sapojnikov V."/>
            <person name="Souvorov A."/>
            <person name="Mackey A.J."/>
            <person name="Waterhouse R.M."/>
            <person name="Wyder S."/>
            <person name="Zdobnov E.M."/>
            <person name="Zdobnov E.M."/>
            <person name="Wyder S."/>
            <person name="Kriventseva E.V."/>
            <person name="Kadowaki T."/>
            <person name="Bork P."/>
            <person name="Aranda M."/>
            <person name="Bao R."/>
            <person name="Beermann A."/>
            <person name="Berns N."/>
            <person name="Bolognesi R."/>
            <person name="Bonneton F."/>
            <person name="Bopp D."/>
            <person name="Brown S.J."/>
            <person name="Bucher G."/>
            <person name="Butts T."/>
            <person name="Chaumot A."/>
            <person name="Denell R.E."/>
            <person name="Ferrier D.E."/>
            <person name="Friedrich M."/>
            <person name="Gordon C.M."/>
            <person name="Jindra M."/>
            <person name="Klingler M."/>
            <person name="Lan Q."/>
            <person name="Lattorff H.M."/>
            <person name="Laudet V."/>
            <person name="von Levetsow C."/>
            <person name="Liu Z."/>
            <person name="Lutz R."/>
            <person name="Lynch J.A."/>
            <person name="da Fonseca R.N."/>
            <person name="Posnien N."/>
            <person name="Reuter R."/>
            <person name="Roth S."/>
            <person name="Savard J."/>
            <person name="Schinko J.B."/>
            <person name="Schmitt C."/>
            <person name="Schoppmeier M."/>
            <person name="Schroder R."/>
            <person name="Shippy T.D."/>
            <person name="Simonnet F."/>
            <person name="Marques-Souza H."/>
            <person name="Tautz D."/>
            <person name="Tomoyasu Y."/>
            <person name="Trauner J."/>
            <person name="Van der Zee M."/>
            <person name="Vervoort M."/>
            <person name="Wittkopp N."/>
            <person name="Wimmer E.A."/>
            <person name="Yang X."/>
            <person name="Jones A.K."/>
            <person name="Sattelle D.B."/>
            <person name="Ebert P.R."/>
            <person name="Nelson D."/>
            <person name="Scott J.G."/>
            <person name="Beeman R.W."/>
            <person name="Muthukrishnan S."/>
            <person name="Kramer K.J."/>
            <person name="Arakane Y."/>
            <person name="Beeman R.W."/>
            <person name="Zhu Q."/>
            <person name="Hogenkamp D."/>
            <person name="Dixit R."/>
            <person name="Oppert B."/>
            <person name="Jiang H."/>
            <person name="Zou Z."/>
            <person name="Marshall J."/>
            <person name="Elpidina E."/>
            <person name="Vinokurov K."/>
            <person name="Oppert C."/>
            <person name="Zou Z."/>
            <person name="Evans J."/>
            <person name="Lu Z."/>
            <person name="Zhao P."/>
            <person name="Sumathipala N."/>
            <person name="Altincicek B."/>
            <person name="Vilcinskas A."/>
            <person name="Williams M."/>
            <person name="Hultmark D."/>
            <person name="Hetru C."/>
            <person name="Jiang H."/>
            <person name="Grimmelikhuijzen C.J."/>
            <person name="Hauser F."/>
            <person name="Cazzamali G."/>
            <person name="Williamson M."/>
            <person name="Park Y."/>
            <person name="Li B."/>
            <person name="Tanaka Y."/>
            <person name="Predel R."/>
            <person name="Neupert S."/>
            <person name="Schachtner J."/>
            <person name="Verleyen P."/>
            <person name="Raible F."/>
            <person name="Bork P."/>
            <person name="Friedrich M."/>
            <person name="Walden K.K."/>
            <person name="Robertson H.M."/>
            <person name="Angeli S."/>
            <person name="Foret S."/>
            <person name="Bucher G."/>
            <person name="Schuetz S."/>
            <person name="Maleszka R."/>
            <person name="Wimmer E.A."/>
            <person name="Beeman R.W."/>
            <person name="Lorenzen M."/>
            <person name="Tomoyasu Y."/>
            <person name="Miller S.C."/>
            <person name="Grossmann D."/>
            <person name="Bucher G."/>
        </authorList>
    </citation>
    <scope>NUCLEOTIDE SEQUENCE [LARGE SCALE GENOMIC DNA]</scope>
    <source>
        <strain evidence="1 2">Georgia GA2</strain>
    </source>
</reference>